<protein>
    <recommendedName>
        <fullName evidence="3">FAD-binding domain-containing protein</fullName>
    </recommendedName>
</protein>
<dbReference type="Proteomes" id="UP001431429">
    <property type="component" value="Unassembled WGS sequence"/>
</dbReference>
<evidence type="ECO:0000313" key="1">
    <source>
        <dbReference type="EMBL" id="MCM2389484.1"/>
    </source>
</evidence>
<keyword evidence="2" id="KW-1185">Reference proteome</keyword>
<dbReference type="InterPro" id="IPR036188">
    <property type="entry name" value="FAD/NAD-bd_sf"/>
</dbReference>
<evidence type="ECO:0000313" key="2">
    <source>
        <dbReference type="Proteomes" id="UP001431429"/>
    </source>
</evidence>
<dbReference type="Gene3D" id="3.50.50.60">
    <property type="entry name" value="FAD/NAD(P)-binding domain"/>
    <property type="match status" value="1"/>
</dbReference>
<reference evidence="1" key="1">
    <citation type="submission" date="2022-06" db="EMBL/GenBank/DDBJ databases">
        <title>Genome public.</title>
        <authorList>
            <person name="Sun Q."/>
        </authorList>
    </citation>
    <scope>NUCLEOTIDE SEQUENCE</scope>
    <source>
        <strain evidence="1">CWNU-1</strain>
    </source>
</reference>
<dbReference type="EMBL" id="JAMQAW010000011">
    <property type="protein sequence ID" value="MCM2389484.1"/>
    <property type="molecule type" value="Genomic_DNA"/>
</dbReference>
<comment type="caution">
    <text evidence="1">The sequence shown here is derived from an EMBL/GenBank/DDBJ whole genome shotgun (WGS) entry which is preliminary data.</text>
</comment>
<gene>
    <name evidence="1" type="ORF">NBG84_14485</name>
</gene>
<name>A0ABT0UNB3_9ACTN</name>
<dbReference type="RefSeq" id="WP_250919830.1">
    <property type="nucleotide sequence ID" value="NZ_JAMQAW010000011.1"/>
</dbReference>
<accession>A0ABT0UNB3</accession>
<proteinExistence type="predicted"/>
<organism evidence="1 2">
    <name type="scientific">Streptomyces albipurpureus</name>
    <dbReference type="NCBI Taxonomy" id="2897419"/>
    <lineage>
        <taxon>Bacteria</taxon>
        <taxon>Bacillati</taxon>
        <taxon>Actinomycetota</taxon>
        <taxon>Actinomycetes</taxon>
        <taxon>Kitasatosporales</taxon>
        <taxon>Streptomycetaceae</taxon>
        <taxon>Streptomyces</taxon>
    </lineage>
</organism>
<evidence type="ECO:0008006" key="3">
    <source>
        <dbReference type="Google" id="ProtNLM"/>
    </source>
</evidence>
<dbReference type="SUPFAM" id="SSF51905">
    <property type="entry name" value="FAD/NAD(P)-binding domain"/>
    <property type="match status" value="1"/>
</dbReference>
<sequence length="212" mass="23161">MVFAAQENATWVPSLQIYGDHKAPSNDAEFLALAATLAPPDVMHHLQSAQPLDPIAVYRFPCGIRRRYDQLRRFPGRLLVIGDTLCSVNPVYGAGVSLAAAEAIALGECLAEESSAPLARRFFRTAHRTTYPTWWLAKCGDYSLSQAGLGARLLGSGFRLLSAAAAEDPATATAMLRSLALVDSPSTLVHPRILRRILRSRLRNQPVEALRR</sequence>